<sequence>MHGIVSLLPQPYYEEVENIWNELEKEIGLTGVRVTPYPHFSLQIAESYDMDKLINVFEDIAECTKPFKVKTTGIGLFTGKSPVVFIPVVKDTQLLKFHYSVWERLKQVGEDISDYYSPQSWIPHISLAYEDVTEENIGKALKKLSFMDFSWSFEVDNISFIYEPNGQIGELKHRIDFKR</sequence>
<keyword evidence="2" id="KW-1185">Reference proteome</keyword>
<evidence type="ECO:0000313" key="1">
    <source>
        <dbReference type="EMBL" id="MBU5440089.1"/>
    </source>
</evidence>
<evidence type="ECO:0000313" key="2">
    <source>
        <dbReference type="Proteomes" id="UP000749471"/>
    </source>
</evidence>
<reference evidence="1 2" key="1">
    <citation type="submission" date="2021-06" db="EMBL/GenBank/DDBJ databases">
        <authorList>
            <person name="Sun Q."/>
            <person name="Li D."/>
        </authorList>
    </citation>
    <scope>NUCLEOTIDE SEQUENCE [LARGE SCALE GENOMIC DNA]</scope>
    <source>
        <strain evidence="1 2">MSJ-40</strain>
    </source>
</reference>
<dbReference type="PANTHER" id="PTHR36039">
    <property type="match status" value="1"/>
</dbReference>
<organism evidence="1 2">
    <name type="scientific">Tissierella simiarum</name>
    <dbReference type="NCBI Taxonomy" id="2841534"/>
    <lineage>
        <taxon>Bacteria</taxon>
        <taxon>Bacillati</taxon>
        <taxon>Bacillota</taxon>
        <taxon>Tissierellia</taxon>
        <taxon>Tissierellales</taxon>
        <taxon>Tissierellaceae</taxon>
        <taxon>Tissierella</taxon>
    </lineage>
</organism>
<dbReference type="EMBL" id="JAHLPM010000025">
    <property type="protein sequence ID" value="MBU5440089.1"/>
    <property type="molecule type" value="Genomic_DNA"/>
</dbReference>
<dbReference type="RefSeq" id="WP_216522056.1">
    <property type="nucleotide sequence ID" value="NZ_JAHLPM010000025.1"/>
</dbReference>
<dbReference type="PANTHER" id="PTHR36039:SF2">
    <property type="entry name" value="RNA LIGASE_CYCLIC NUCLEOTIDE PHOSPHODIESTERASE FAMILY PROTEIN"/>
    <property type="match status" value="1"/>
</dbReference>
<dbReference type="Proteomes" id="UP000749471">
    <property type="component" value="Unassembled WGS sequence"/>
</dbReference>
<dbReference type="Pfam" id="PF13563">
    <property type="entry name" value="2_5_RNA_ligase2"/>
    <property type="match status" value="1"/>
</dbReference>
<dbReference type="GO" id="GO:0016874">
    <property type="term" value="F:ligase activity"/>
    <property type="evidence" value="ECO:0007669"/>
    <property type="project" value="UniProtKB-KW"/>
</dbReference>
<accession>A0ABS6EBF6</accession>
<proteinExistence type="predicted"/>
<comment type="caution">
    <text evidence="1">The sequence shown here is derived from an EMBL/GenBank/DDBJ whole genome shotgun (WGS) entry which is preliminary data.</text>
</comment>
<gene>
    <name evidence="1" type="ORF">KQI42_19020</name>
</gene>
<keyword evidence="1" id="KW-0436">Ligase</keyword>
<name>A0ABS6EBF6_9FIRM</name>
<protein>
    <submittedName>
        <fullName evidence="1">2'-5' RNA ligase family protein</fullName>
    </submittedName>
</protein>